<comment type="caution">
    <text evidence="2">The sequence shown here is derived from an EMBL/GenBank/DDBJ whole genome shotgun (WGS) entry which is preliminary data.</text>
</comment>
<accession>A0A835B4K0</accession>
<dbReference type="InterPro" id="IPR016135">
    <property type="entry name" value="UBQ-conjugating_enzyme/RWD"/>
</dbReference>
<dbReference type="InterPro" id="IPR000608">
    <property type="entry name" value="UBC"/>
</dbReference>
<dbReference type="AlphaFoldDB" id="A0A835B4K0"/>
<dbReference type="Gene3D" id="3.10.110.10">
    <property type="entry name" value="Ubiquitin Conjugating Enzyme"/>
    <property type="match status" value="1"/>
</dbReference>
<gene>
    <name evidence="2" type="ORF">HU200_041325</name>
</gene>
<evidence type="ECO:0000313" key="3">
    <source>
        <dbReference type="Proteomes" id="UP000636709"/>
    </source>
</evidence>
<keyword evidence="3" id="KW-1185">Reference proteome</keyword>
<dbReference type="EMBL" id="JACEFO010001976">
    <property type="protein sequence ID" value="KAF8690256.1"/>
    <property type="molecule type" value="Genomic_DNA"/>
</dbReference>
<proteinExistence type="predicted"/>
<evidence type="ECO:0000313" key="2">
    <source>
        <dbReference type="EMBL" id="KAF8690256.1"/>
    </source>
</evidence>
<dbReference type="Proteomes" id="UP000636709">
    <property type="component" value="Unassembled WGS sequence"/>
</dbReference>
<organism evidence="2 3">
    <name type="scientific">Digitaria exilis</name>
    <dbReference type="NCBI Taxonomy" id="1010633"/>
    <lineage>
        <taxon>Eukaryota</taxon>
        <taxon>Viridiplantae</taxon>
        <taxon>Streptophyta</taxon>
        <taxon>Embryophyta</taxon>
        <taxon>Tracheophyta</taxon>
        <taxon>Spermatophyta</taxon>
        <taxon>Magnoliopsida</taxon>
        <taxon>Liliopsida</taxon>
        <taxon>Poales</taxon>
        <taxon>Poaceae</taxon>
        <taxon>PACMAD clade</taxon>
        <taxon>Panicoideae</taxon>
        <taxon>Panicodae</taxon>
        <taxon>Paniceae</taxon>
        <taxon>Anthephorinae</taxon>
        <taxon>Digitaria</taxon>
    </lineage>
</organism>
<name>A0A835B4K0_9POAL</name>
<sequence>MELAQWQPTPPAGFKHKVSDNLQRWVIKVTGAAGTLYHGKTYQLLVDFAELPMQTPQVVFLNVVLMHPHL</sequence>
<dbReference type="OrthoDB" id="406833at2759"/>
<feature type="domain" description="UBC core" evidence="1">
    <location>
        <begin position="1"/>
        <end position="70"/>
    </location>
</feature>
<dbReference type="PROSITE" id="PS50127">
    <property type="entry name" value="UBC_2"/>
    <property type="match status" value="1"/>
</dbReference>
<evidence type="ECO:0000259" key="1">
    <source>
        <dbReference type="PROSITE" id="PS50127"/>
    </source>
</evidence>
<dbReference type="SUPFAM" id="SSF54495">
    <property type="entry name" value="UBC-like"/>
    <property type="match status" value="1"/>
</dbReference>
<dbReference type="Pfam" id="PF00179">
    <property type="entry name" value="UQ_con"/>
    <property type="match status" value="1"/>
</dbReference>
<protein>
    <recommendedName>
        <fullName evidence="1">UBC core domain-containing protein</fullName>
    </recommendedName>
</protein>
<reference evidence="2" key="1">
    <citation type="submission" date="2020-07" db="EMBL/GenBank/DDBJ databases">
        <title>Genome sequence and genetic diversity analysis of an under-domesticated orphan crop, white fonio (Digitaria exilis).</title>
        <authorList>
            <person name="Bennetzen J.L."/>
            <person name="Chen S."/>
            <person name="Ma X."/>
            <person name="Wang X."/>
            <person name="Yssel A.E.J."/>
            <person name="Chaluvadi S.R."/>
            <person name="Johnson M."/>
            <person name="Gangashetty P."/>
            <person name="Hamidou F."/>
            <person name="Sanogo M.D."/>
            <person name="Zwaenepoel A."/>
            <person name="Wallace J."/>
            <person name="Van De Peer Y."/>
            <person name="Van Deynze A."/>
        </authorList>
    </citation>
    <scope>NUCLEOTIDE SEQUENCE</scope>
    <source>
        <tissue evidence="2">Leaves</tissue>
    </source>
</reference>